<dbReference type="Proteomes" id="UP000290273">
    <property type="component" value="Unassembled WGS sequence"/>
</dbReference>
<evidence type="ECO:0000259" key="1">
    <source>
        <dbReference type="Pfam" id="PF13020"/>
    </source>
</evidence>
<reference evidence="2 3" key="1">
    <citation type="submission" date="2018-06" db="EMBL/GenBank/DDBJ databases">
        <title>Genome conservation of Clostridium tetani.</title>
        <authorList>
            <person name="Bruggemann H."/>
            <person name="Popoff M.R."/>
        </authorList>
    </citation>
    <scope>NUCLEOTIDE SEQUENCE [LARGE SCALE GENOMIC DNA]</scope>
    <source>
        <strain evidence="2 3">63.05</strain>
    </source>
</reference>
<protein>
    <submittedName>
        <fullName evidence="2">DUF3883 domain-containing protein</fullName>
    </submittedName>
</protein>
<proteinExistence type="predicted"/>
<gene>
    <name evidence="2" type="ORF">DP131_05375</name>
</gene>
<organism evidence="2 3">
    <name type="scientific">Clostridium tetani</name>
    <dbReference type="NCBI Taxonomy" id="1513"/>
    <lineage>
        <taxon>Bacteria</taxon>
        <taxon>Bacillati</taxon>
        <taxon>Bacillota</taxon>
        <taxon>Clostridia</taxon>
        <taxon>Eubacteriales</taxon>
        <taxon>Clostridiaceae</taxon>
        <taxon>Clostridium</taxon>
    </lineage>
</organism>
<sequence length="322" mass="36959">MNRLVFLNIAWMERYEGLQGVDSQIRGGGSYVNEHGYSHEIYNFKNINGKVYGYAQPSGYNNLQRLGADADSESLDNVLIVFTATYKNGGTYIVGWYKNATFFRNYQSSDLEERKYKGNYIGYYAVANINDAFLIPVDKRFSFPQIPRRTKGGMGQSNVWYADSIEMVEFRENVIKKIKDYEEKKSKLESNSISRQANVELRKKVENIAINTVIDEYQNRGFSVISVESENKGWDLEADYKNTSIKIEVKGLSGTSISVELTANEFENMKKHRDTYRLAVVTECLNNPILNIFFYSTELNEWISEDGDVLSIDTIILAKCYI</sequence>
<dbReference type="Pfam" id="PF13020">
    <property type="entry name" value="NOV_C"/>
    <property type="match status" value="1"/>
</dbReference>
<accession>A0ABY0EQJ0</accession>
<comment type="caution">
    <text evidence="2">The sequence shown here is derived from an EMBL/GenBank/DDBJ whole genome shotgun (WGS) entry which is preliminary data.</text>
</comment>
<dbReference type="EMBL" id="QMAU01000023">
    <property type="protein sequence ID" value="RXI57293.1"/>
    <property type="molecule type" value="Genomic_DNA"/>
</dbReference>
<dbReference type="RefSeq" id="WP_052219575.1">
    <property type="nucleotide sequence ID" value="NZ_JSWD01000151.1"/>
</dbReference>
<evidence type="ECO:0000313" key="3">
    <source>
        <dbReference type="Proteomes" id="UP000290273"/>
    </source>
</evidence>
<evidence type="ECO:0000313" key="2">
    <source>
        <dbReference type="EMBL" id="RXI57293.1"/>
    </source>
</evidence>
<name>A0ABY0EQJ0_CLOTA</name>
<feature type="domain" description="Protein NO VEIN C-terminal" evidence="1">
    <location>
        <begin position="205"/>
        <end position="289"/>
    </location>
</feature>
<dbReference type="InterPro" id="IPR024975">
    <property type="entry name" value="NOV_C"/>
</dbReference>